<dbReference type="Proteomes" id="UP000185999">
    <property type="component" value="Unassembled WGS sequence"/>
</dbReference>
<reference evidence="2" key="1">
    <citation type="submission" date="2017-01" db="EMBL/GenBank/DDBJ databases">
        <authorList>
            <person name="Varghese N."/>
            <person name="Submissions S."/>
        </authorList>
    </citation>
    <scope>NUCLEOTIDE SEQUENCE [LARGE SCALE GENOMIC DNA]</scope>
    <source>
        <strain evidence="2">DSM 22306</strain>
    </source>
</reference>
<gene>
    <name evidence="1" type="ORF">SAMN05421760_101698</name>
</gene>
<dbReference type="EMBL" id="FTOE01000001">
    <property type="protein sequence ID" value="SIS45062.1"/>
    <property type="molecule type" value="Genomic_DNA"/>
</dbReference>
<protein>
    <submittedName>
        <fullName evidence="1">Uncharacterized protein</fullName>
    </submittedName>
</protein>
<organism evidence="1 2">
    <name type="scientific">Neptunomonas antarctica</name>
    <dbReference type="NCBI Taxonomy" id="619304"/>
    <lineage>
        <taxon>Bacteria</taxon>
        <taxon>Pseudomonadati</taxon>
        <taxon>Pseudomonadota</taxon>
        <taxon>Gammaproteobacteria</taxon>
        <taxon>Oceanospirillales</taxon>
        <taxon>Oceanospirillaceae</taxon>
        <taxon>Neptunomonas</taxon>
    </lineage>
</organism>
<proteinExistence type="predicted"/>
<sequence>MLPILIACTNHKQEKQRVLQTIIRMILMRMRLKGRLNPTLLRALEDLITGFDQTFRQQFTMRR</sequence>
<evidence type="ECO:0000313" key="2">
    <source>
        <dbReference type="Proteomes" id="UP000185999"/>
    </source>
</evidence>
<dbReference type="AlphaFoldDB" id="A0A1N7J6X4"/>
<name>A0A1N7J6X4_9GAMM</name>
<dbReference type="STRING" id="619304.SAMN05421760_101698"/>
<keyword evidence="2" id="KW-1185">Reference proteome</keyword>
<evidence type="ECO:0000313" key="1">
    <source>
        <dbReference type="EMBL" id="SIS45062.1"/>
    </source>
</evidence>
<accession>A0A1N7J6X4</accession>